<evidence type="ECO:0000256" key="7">
    <source>
        <dbReference type="ARBA" id="ARBA00022989"/>
    </source>
</evidence>
<dbReference type="OrthoDB" id="9790976at2"/>
<evidence type="ECO:0000313" key="16">
    <source>
        <dbReference type="Proteomes" id="UP000315131"/>
    </source>
</evidence>
<keyword evidence="9 14" id="KW-0915">Sodium</keyword>
<dbReference type="InterPro" id="IPR011292">
    <property type="entry name" value="NqrD"/>
</dbReference>
<proteinExistence type="inferred from homology"/>
<feature type="transmembrane region" description="Helical" evidence="14">
    <location>
        <begin position="71"/>
        <end position="90"/>
    </location>
</feature>
<keyword evidence="10 14" id="KW-0406">Ion transport</keyword>
<evidence type="ECO:0000256" key="5">
    <source>
        <dbReference type="ARBA" id="ARBA00022692"/>
    </source>
</evidence>
<feature type="transmembrane region" description="Helical" evidence="14">
    <location>
        <begin position="218"/>
        <end position="236"/>
    </location>
</feature>
<feature type="transmembrane region" description="Helical" evidence="14">
    <location>
        <begin position="131"/>
        <end position="148"/>
    </location>
</feature>
<comment type="subcellular location">
    <subcellularLocation>
        <location evidence="14">Cell membrane</location>
        <topology evidence="14">Multi-pass membrane protein</topology>
    </subcellularLocation>
    <subcellularLocation>
        <location evidence="1">Endomembrane system</location>
        <topology evidence="1">Multi-pass membrane protein</topology>
    </subcellularLocation>
</comment>
<comment type="similarity">
    <text evidence="14">Belongs to the NqrDE/RnfAE family.</text>
</comment>
<keyword evidence="7 14" id="KW-1133">Transmembrane helix</keyword>
<dbReference type="EMBL" id="VHSF01000003">
    <property type="protein sequence ID" value="TRO64036.1"/>
    <property type="molecule type" value="Genomic_DNA"/>
</dbReference>
<evidence type="ECO:0000256" key="2">
    <source>
        <dbReference type="ARBA" id="ARBA00022448"/>
    </source>
</evidence>
<name>A0A550HZ87_9FLAO</name>
<dbReference type="InterPro" id="IPR003667">
    <property type="entry name" value="NqrDE/RnfAE"/>
</dbReference>
<protein>
    <recommendedName>
        <fullName evidence="14">Na(+)-translocating NADH-quinone reductase subunit D</fullName>
        <shortName evidence="14">Na(+)-NQR subunit D</shortName>
        <shortName evidence="14">Na(+)-translocating NQR subunit D</shortName>
        <ecNumber evidence="14">7.2.1.1</ecNumber>
    </recommendedName>
    <alternativeName>
        <fullName evidence="14">NQR complex subunit D</fullName>
    </alternativeName>
    <alternativeName>
        <fullName evidence="14">NQR-1 subunit D</fullName>
    </alternativeName>
</protein>
<sequence length="248" mass="27151">MAKETKFNSAKEEEKKQEMILFLSDSEEKEHFLSKGNRKLLSDPLDDNNPITVQVLGICSALAITVQLEPAIVMAIAVMVVMAFSNMIISMLRNLIPSRIRIIVQLVVVASLVILVSEVLKAYAFDVSKQLSVFVGLIITNCIVMGRLEAFALGNGVYKSFLDGIGNAAGYGLILIIVAFFRELLGSGKLFGFEVLGHQAATLSESTGLYALGYENNGLMLLSPMALIVVGLIIWVQRARNRKLIEEN</sequence>
<comment type="caution">
    <text evidence="15">The sequence shown here is derived from an EMBL/GenBank/DDBJ whole genome shotgun (WGS) entry which is preliminary data.</text>
</comment>
<evidence type="ECO:0000256" key="3">
    <source>
        <dbReference type="ARBA" id="ARBA00022475"/>
    </source>
</evidence>
<keyword evidence="8 14" id="KW-0520">NAD</keyword>
<dbReference type="Proteomes" id="UP000315131">
    <property type="component" value="Unassembled WGS sequence"/>
</dbReference>
<dbReference type="AlphaFoldDB" id="A0A550HZ87"/>
<accession>A0A550HZ87</accession>
<dbReference type="GO" id="GO:0005886">
    <property type="term" value="C:plasma membrane"/>
    <property type="evidence" value="ECO:0007669"/>
    <property type="project" value="UniProtKB-SubCell"/>
</dbReference>
<comment type="function">
    <text evidence="14">NQR complex catalyzes the reduction of ubiquinone-1 to ubiquinol by two successive reactions, coupled with the transport of Na(+) ions from the cytoplasm to the periplasm. NqrA to NqrE are probably involved in the second step, the conversion of ubisemiquinone to ubiquinol.</text>
</comment>
<dbReference type="EC" id="7.2.1.1" evidence="14"/>
<feature type="transmembrane region" description="Helical" evidence="14">
    <location>
        <begin position="102"/>
        <end position="125"/>
    </location>
</feature>
<dbReference type="GO" id="GO:0016655">
    <property type="term" value="F:oxidoreductase activity, acting on NAD(P)H, quinone or similar compound as acceptor"/>
    <property type="evidence" value="ECO:0007669"/>
    <property type="project" value="UniProtKB-UniRule"/>
</dbReference>
<evidence type="ECO:0000313" key="15">
    <source>
        <dbReference type="EMBL" id="TRO64036.1"/>
    </source>
</evidence>
<reference evidence="15 16" key="1">
    <citation type="submission" date="2019-06" db="EMBL/GenBank/DDBJ databases">
        <title>Gramella sabulilitoris sp. nov., isolated from a marine sand.</title>
        <authorList>
            <person name="Yoon J.-H."/>
        </authorList>
    </citation>
    <scope>NUCLEOTIDE SEQUENCE [LARGE SCALE GENOMIC DNA]</scope>
    <source>
        <strain evidence="15 16">HSMS-1</strain>
    </source>
</reference>
<dbReference type="NCBIfam" id="NF006777">
    <property type="entry name" value="PRK09292.1"/>
    <property type="match status" value="1"/>
</dbReference>
<keyword evidence="12 14" id="KW-0472">Membrane</keyword>
<dbReference type="PANTHER" id="PTHR30586:SF1">
    <property type="entry name" value="NA(+)-TRANSLOCATING NADH-QUINONE REDUCTASE SUBUNIT D"/>
    <property type="match status" value="1"/>
</dbReference>
<dbReference type="PIRSF" id="PIRSF006102">
    <property type="entry name" value="NQR_DE"/>
    <property type="match status" value="1"/>
</dbReference>
<dbReference type="GO" id="GO:0006814">
    <property type="term" value="P:sodium ion transport"/>
    <property type="evidence" value="ECO:0007669"/>
    <property type="project" value="UniProtKB-UniRule"/>
</dbReference>
<keyword evidence="6 14" id="KW-1278">Translocase</keyword>
<keyword evidence="11 14" id="KW-0830">Ubiquinone</keyword>
<comment type="catalytic activity">
    <reaction evidence="14">
        <text>a ubiquinone + n Na(+)(in) + NADH + H(+) = a ubiquinol + n Na(+)(out) + NAD(+)</text>
        <dbReference type="Rhea" id="RHEA:47748"/>
        <dbReference type="Rhea" id="RHEA-COMP:9565"/>
        <dbReference type="Rhea" id="RHEA-COMP:9566"/>
        <dbReference type="ChEBI" id="CHEBI:15378"/>
        <dbReference type="ChEBI" id="CHEBI:16389"/>
        <dbReference type="ChEBI" id="CHEBI:17976"/>
        <dbReference type="ChEBI" id="CHEBI:29101"/>
        <dbReference type="ChEBI" id="CHEBI:57540"/>
        <dbReference type="ChEBI" id="CHEBI:57945"/>
        <dbReference type="EC" id="7.2.1.1"/>
    </reaction>
</comment>
<evidence type="ECO:0000256" key="6">
    <source>
        <dbReference type="ARBA" id="ARBA00022967"/>
    </source>
</evidence>
<dbReference type="NCBIfam" id="TIGR01939">
    <property type="entry name" value="nqrD"/>
    <property type="match status" value="1"/>
</dbReference>
<dbReference type="RefSeq" id="WP_143411232.1">
    <property type="nucleotide sequence ID" value="NZ_VHSF01000003.1"/>
</dbReference>
<keyword evidence="2 14" id="KW-0813">Transport</keyword>
<keyword evidence="16" id="KW-1185">Reference proteome</keyword>
<evidence type="ECO:0000256" key="14">
    <source>
        <dbReference type="HAMAP-Rule" id="MF_00428"/>
    </source>
</evidence>
<dbReference type="Pfam" id="PF02508">
    <property type="entry name" value="Rnf-Nqr"/>
    <property type="match status" value="1"/>
</dbReference>
<keyword evidence="4" id="KW-0997">Cell inner membrane</keyword>
<dbReference type="GO" id="GO:0012505">
    <property type="term" value="C:endomembrane system"/>
    <property type="evidence" value="ECO:0007669"/>
    <property type="project" value="UniProtKB-SubCell"/>
</dbReference>
<evidence type="ECO:0000256" key="12">
    <source>
        <dbReference type="ARBA" id="ARBA00023136"/>
    </source>
</evidence>
<dbReference type="HAMAP" id="MF_00428">
    <property type="entry name" value="NqrD"/>
    <property type="match status" value="1"/>
</dbReference>
<keyword evidence="3 14" id="KW-1003">Cell membrane</keyword>
<evidence type="ECO:0000256" key="4">
    <source>
        <dbReference type="ARBA" id="ARBA00022519"/>
    </source>
</evidence>
<evidence type="ECO:0000256" key="13">
    <source>
        <dbReference type="ARBA" id="ARBA00023201"/>
    </source>
</evidence>
<evidence type="ECO:0000256" key="11">
    <source>
        <dbReference type="ARBA" id="ARBA00023075"/>
    </source>
</evidence>
<evidence type="ECO:0000256" key="10">
    <source>
        <dbReference type="ARBA" id="ARBA00023065"/>
    </source>
</evidence>
<comment type="subunit">
    <text evidence="14">Composed of six subunits; NqrA, NqrB, NqrC, NqrD, NqrE and NqrF.</text>
</comment>
<evidence type="ECO:0000256" key="9">
    <source>
        <dbReference type="ARBA" id="ARBA00023053"/>
    </source>
</evidence>
<evidence type="ECO:0000256" key="8">
    <source>
        <dbReference type="ARBA" id="ARBA00023027"/>
    </source>
</evidence>
<gene>
    <name evidence="14" type="primary">nqrD</name>
    <name evidence="15" type="ORF">FGM01_11040</name>
</gene>
<dbReference type="PANTHER" id="PTHR30586">
    <property type="entry name" value="ELECTRON TRANSPORT COMPLEX PROTEIN RNFE"/>
    <property type="match status" value="1"/>
</dbReference>
<keyword evidence="5 14" id="KW-0812">Transmembrane</keyword>
<evidence type="ECO:0000256" key="1">
    <source>
        <dbReference type="ARBA" id="ARBA00004127"/>
    </source>
</evidence>
<organism evidence="15 16">
    <name type="scientific">Christiangramia sabulilitoris</name>
    <dbReference type="NCBI Taxonomy" id="2583991"/>
    <lineage>
        <taxon>Bacteria</taxon>
        <taxon>Pseudomonadati</taxon>
        <taxon>Bacteroidota</taxon>
        <taxon>Flavobacteriia</taxon>
        <taxon>Flavobacteriales</taxon>
        <taxon>Flavobacteriaceae</taxon>
        <taxon>Christiangramia</taxon>
    </lineage>
</organism>
<keyword evidence="13 14" id="KW-0739">Sodium transport</keyword>
<feature type="transmembrane region" description="Helical" evidence="14">
    <location>
        <begin position="160"/>
        <end position="181"/>
    </location>
</feature>